<dbReference type="EMBL" id="LAZR01000301">
    <property type="protein sequence ID" value="KKN75943.1"/>
    <property type="molecule type" value="Genomic_DNA"/>
</dbReference>
<evidence type="ECO:0000313" key="1">
    <source>
        <dbReference type="EMBL" id="KKN75943.1"/>
    </source>
</evidence>
<name>A0A0F9WCM2_9ZZZZ</name>
<reference evidence="1" key="1">
    <citation type="journal article" date="2015" name="Nature">
        <title>Complex archaea that bridge the gap between prokaryotes and eukaryotes.</title>
        <authorList>
            <person name="Spang A."/>
            <person name="Saw J.H."/>
            <person name="Jorgensen S.L."/>
            <person name="Zaremba-Niedzwiedzka K."/>
            <person name="Martijn J."/>
            <person name="Lind A.E."/>
            <person name="van Eijk R."/>
            <person name="Schleper C."/>
            <person name="Guy L."/>
            <person name="Ettema T.J."/>
        </authorList>
    </citation>
    <scope>NUCLEOTIDE SEQUENCE</scope>
</reference>
<gene>
    <name evidence="1" type="ORF">LCGC14_0375000</name>
</gene>
<protein>
    <submittedName>
        <fullName evidence="1">Uncharacterized protein</fullName>
    </submittedName>
</protein>
<dbReference type="AlphaFoldDB" id="A0A0F9WCM2"/>
<sequence length="277" mass="30132">MELDHQNITEGQCRVAKCNHDAVAIADGKTFFSKRAPLVPLCENDLARAQEMAVQLGNDLVWHEFEAEAAPASEEVALVRPEEALKAELVTEATQAQEALTEVTAFEIIDSDSMTFAADVLAETKGNHKRLDDKRKEITQPINAALKATNALFKPALDFYKRCEAGIKVKMLQANQRAQVAAQEALTAAGAAAAEGDTEALTQEIAAHDDAVNLPAADGIQYRTTWKFNIIDATLIPREFLTPDLKLIEGHVRHKKDATAIPGIEAYEDQTVASASK</sequence>
<accession>A0A0F9WCM2</accession>
<organism evidence="1">
    <name type="scientific">marine sediment metagenome</name>
    <dbReference type="NCBI Taxonomy" id="412755"/>
    <lineage>
        <taxon>unclassified sequences</taxon>
        <taxon>metagenomes</taxon>
        <taxon>ecological metagenomes</taxon>
    </lineage>
</organism>
<comment type="caution">
    <text evidence="1">The sequence shown here is derived from an EMBL/GenBank/DDBJ whole genome shotgun (WGS) entry which is preliminary data.</text>
</comment>
<proteinExistence type="predicted"/>